<dbReference type="EMBL" id="WVRA01000005">
    <property type="protein sequence ID" value="NOE19359.1"/>
    <property type="molecule type" value="Genomic_DNA"/>
</dbReference>
<dbReference type="RefSeq" id="WP_171330856.1">
    <property type="nucleotide sequence ID" value="NZ_WVRA01000005.1"/>
</dbReference>
<dbReference type="AlphaFoldDB" id="A0AA91BZE5"/>
<proteinExistence type="predicted"/>
<gene>
    <name evidence="1" type="ORF">GS634_14615</name>
</gene>
<evidence type="ECO:0000313" key="1">
    <source>
        <dbReference type="EMBL" id="NOE19359.1"/>
    </source>
</evidence>
<name>A0AA91BZE5_9RHOB</name>
<organism evidence="1 2">
    <name type="scientific">Ruegeria atlantica</name>
    <dbReference type="NCBI Taxonomy" id="81569"/>
    <lineage>
        <taxon>Bacteria</taxon>
        <taxon>Pseudomonadati</taxon>
        <taxon>Pseudomonadota</taxon>
        <taxon>Alphaproteobacteria</taxon>
        <taxon>Rhodobacterales</taxon>
        <taxon>Roseobacteraceae</taxon>
        <taxon>Ruegeria</taxon>
    </lineage>
</organism>
<reference evidence="1" key="1">
    <citation type="submission" date="2019-12" db="EMBL/GenBank/DDBJ databases">
        <title>Ruegeria JWLKs population differentiation of coral mucus and skeleton niches.</title>
        <authorList>
            <person name="Luo D."/>
        </authorList>
    </citation>
    <scope>NUCLEOTIDE SEQUENCE</scope>
    <source>
        <strain evidence="1">HKCCD6181</strain>
    </source>
</reference>
<dbReference type="Proteomes" id="UP000597886">
    <property type="component" value="Unassembled WGS sequence"/>
</dbReference>
<protein>
    <submittedName>
        <fullName evidence="1">Uncharacterized protein</fullName>
    </submittedName>
</protein>
<sequence>MDLQELDKHLLQAHADNDVPALIRLYHEAADRAEQNQDLGAACFYLTHAFVFALEYGAPEADELNRKLYERGRAHRLVF</sequence>
<comment type="caution">
    <text evidence="1">The sequence shown here is derived from an EMBL/GenBank/DDBJ whole genome shotgun (WGS) entry which is preliminary data.</text>
</comment>
<accession>A0AA91BZE5</accession>
<evidence type="ECO:0000313" key="2">
    <source>
        <dbReference type="Proteomes" id="UP000597886"/>
    </source>
</evidence>